<dbReference type="InterPro" id="IPR016040">
    <property type="entry name" value="NAD(P)-bd_dom"/>
</dbReference>
<dbReference type="Gene3D" id="3.90.25.10">
    <property type="entry name" value="UDP-galactose 4-epimerase, domain 1"/>
    <property type="match status" value="1"/>
</dbReference>
<dbReference type="SUPFAM" id="SSF51735">
    <property type="entry name" value="NAD(P)-binding Rossmann-fold domains"/>
    <property type="match status" value="1"/>
</dbReference>
<dbReference type="Pfam" id="PF13460">
    <property type="entry name" value="NAD_binding_10"/>
    <property type="match status" value="1"/>
</dbReference>
<proteinExistence type="predicted"/>
<dbReference type="AlphaFoldDB" id="A0A7V7TUP0"/>
<evidence type="ECO:0000259" key="1">
    <source>
        <dbReference type="Pfam" id="PF13460"/>
    </source>
</evidence>
<gene>
    <name evidence="2" type="ORF">F6X38_21660</name>
</gene>
<accession>A0A7V7TUP0</accession>
<keyword evidence="3" id="KW-1185">Reference proteome</keyword>
<dbReference type="InterPro" id="IPR051604">
    <property type="entry name" value="Ergot_Alk_Oxidoreductase"/>
</dbReference>
<dbReference type="RefSeq" id="WP_150973533.1">
    <property type="nucleotide sequence ID" value="NZ_VZDO01000024.1"/>
</dbReference>
<evidence type="ECO:0000313" key="3">
    <source>
        <dbReference type="Proteomes" id="UP000432089"/>
    </source>
</evidence>
<comment type="caution">
    <text evidence="2">The sequence shown here is derived from an EMBL/GenBank/DDBJ whole genome shotgun (WGS) entry which is preliminary data.</text>
</comment>
<evidence type="ECO:0000313" key="2">
    <source>
        <dbReference type="EMBL" id="KAB0676311.1"/>
    </source>
</evidence>
<protein>
    <submittedName>
        <fullName evidence="2">NAD(P)H-binding protein</fullName>
    </submittedName>
</protein>
<dbReference type="PANTHER" id="PTHR43162:SF1">
    <property type="entry name" value="PRESTALK A DIFFERENTIATION PROTEIN A"/>
    <property type="match status" value="1"/>
</dbReference>
<sequence>MIVVTAPTGDIGRQVLAMLLAGGEPIRVVARDPAKLPAEVRGRIEVVEGSHADGNVCRRAFEGADAVFWLVPGDPAAASAEAAYVDFARPGCDALRESDVKRVVGISALGRGWPGEAGHVTATLRMDDMIAETGVAYRALACASLMENILRQVAPIRDQGTFYWPASPNLRLPHVATRDVAAVAVKLLTDTSWSGVEEVPMLGPDDLSFEAMARTMADVLGKPVAVREMSMEDMRGMMTNRGASAGMAQAMVDMLTAKNEGLDGMVARGEADRERTPTTFRQWCETKLRPAVAG</sequence>
<feature type="domain" description="NAD(P)-binding" evidence="1">
    <location>
        <begin position="8"/>
        <end position="190"/>
    </location>
</feature>
<dbReference type="PANTHER" id="PTHR43162">
    <property type="match status" value="1"/>
</dbReference>
<dbReference type="Proteomes" id="UP000432089">
    <property type="component" value="Unassembled WGS sequence"/>
</dbReference>
<dbReference type="EMBL" id="VZDO01000024">
    <property type="protein sequence ID" value="KAB0676311.1"/>
    <property type="molecule type" value="Genomic_DNA"/>
</dbReference>
<organism evidence="2 3">
    <name type="scientific">Plantimonas leprariae</name>
    <dbReference type="NCBI Taxonomy" id="2615207"/>
    <lineage>
        <taxon>Bacteria</taxon>
        <taxon>Pseudomonadati</taxon>
        <taxon>Pseudomonadota</taxon>
        <taxon>Alphaproteobacteria</taxon>
        <taxon>Hyphomicrobiales</taxon>
        <taxon>Aurantimonadaceae</taxon>
        <taxon>Plantimonas</taxon>
    </lineage>
</organism>
<reference evidence="2 3" key="1">
    <citation type="submission" date="2019-09" db="EMBL/GenBank/DDBJ databases">
        <title>YIM 132180 draft genome.</title>
        <authorList>
            <person name="Zhang K."/>
        </authorList>
    </citation>
    <scope>NUCLEOTIDE SEQUENCE [LARGE SCALE GENOMIC DNA]</scope>
    <source>
        <strain evidence="2 3">YIM 132180</strain>
    </source>
</reference>
<name>A0A7V7TUP0_9HYPH</name>
<dbReference type="Gene3D" id="3.40.50.720">
    <property type="entry name" value="NAD(P)-binding Rossmann-like Domain"/>
    <property type="match status" value="1"/>
</dbReference>
<dbReference type="InterPro" id="IPR036291">
    <property type="entry name" value="NAD(P)-bd_dom_sf"/>
</dbReference>